<keyword evidence="2" id="KW-1185">Reference proteome</keyword>
<sequence length="157" mass="18296">MHNTASRPNPSRRRRVLSLEEGCRPPIYVPLGGRVPLYTNLSNSSTLSGAHFYRGEVVHIQSVLLLDRQTQRDVSRHQLGQKLQCNTLSQMTFRRENREKLIAYPRRTWVCYEEEIGLAGPNAWPSRSPDPKSVTFSYGVILNYSFMRRLWTYRRIS</sequence>
<reference evidence="1 2" key="1">
    <citation type="journal article" date="2019" name="Sci. Rep.">
        <title>Orb-weaving spider Araneus ventricosus genome elucidates the spidroin gene catalogue.</title>
        <authorList>
            <person name="Kono N."/>
            <person name="Nakamura H."/>
            <person name="Ohtoshi R."/>
            <person name="Moran D.A.P."/>
            <person name="Shinohara A."/>
            <person name="Yoshida Y."/>
            <person name="Fujiwara M."/>
            <person name="Mori M."/>
            <person name="Tomita M."/>
            <person name="Arakawa K."/>
        </authorList>
    </citation>
    <scope>NUCLEOTIDE SEQUENCE [LARGE SCALE GENOMIC DNA]</scope>
</reference>
<dbReference type="Proteomes" id="UP000499080">
    <property type="component" value="Unassembled WGS sequence"/>
</dbReference>
<dbReference type="EMBL" id="BGPR01035545">
    <property type="protein sequence ID" value="GBO10429.1"/>
    <property type="molecule type" value="Genomic_DNA"/>
</dbReference>
<evidence type="ECO:0000313" key="1">
    <source>
        <dbReference type="EMBL" id="GBO10429.1"/>
    </source>
</evidence>
<protein>
    <submittedName>
        <fullName evidence="1">Uncharacterized protein</fullName>
    </submittedName>
</protein>
<dbReference type="AlphaFoldDB" id="A0A4Y2UBM6"/>
<name>A0A4Y2UBM6_ARAVE</name>
<organism evidence="1 2">
    <name type="scientific">Araneus ventricosus</name>
    <name type="common">Orbweaver spider</name>
    <name type="synonym">Epeira ventricosa</name>
    <dbReference type="NCBI Taxonomy" id="182803"/>
    <lineage>
        <taxon>Eukaryota</taxon>
        <taxon>Metazoa</taxon>
        <taxon>Ecdysozoa</taxon>
        <taxon>Arthropoda</taxon>
        <taxon>Chelicerata</taxon>
        <taxon>Arachnida</taxon>
        <taxon>Araneae</taxon>
        <taxon>Araneomorphae</taxon>
        <taxon>Entelegynae</taxon>
        <taxon>Araneoidea</taxon>
        <taxon>Araneidae</taxon>
        <taxon>Araneus</taxon>
    </lineage>
</organism>
<accession>A0A4Y2UBM6</accession>
<proteinExistence type="predicted"/>
<gene>
    <name evidence="1" type="ORF">AVEN_88360_1</name>
</gene>
<comment type="caution">
    <text evidence="1">The sequence shown here is derived from an EMBL/GenBank/DDBJ whole genome shotgun (WGS) entry which is preliminary data.</text>
</comment>
<evidence type="ECO:0000313" key="2">
    <source>
        <dbReference type="Proteomes" id="UP000499080"/>
    </source>
</evidence>